<dbReference type="AlphaFoldDB" id="A0A5C4JLS8"/>
<reference evidence="1 2" key="1">
    <citation type="submission" date="2019-05" db="EMBL/GenBank/DDBJ databases">
        <title>Draft genome sequence of Actinomadura sp. 14C53.</title>
        <authorList>
            <person name="Saricaoglu S."/>
            <person name="Isik K."/>
        </authorList>
    </citation>
    <scope>NUCLEOTIDE SEQUENCE [LARGE SCALE GENOMIC DNA]</scope>
    <source>
        <strain evidence="1 2">14C53</strain>
    </source>
</reference>
<evidence type="ECO:0000313" key="1">
    <source>
        <dbReference type="EMBL" id="TMR07011.1"/>
    </source>
</evidence>
<organism evidence="1 2">
    <name type="scientific">Actinomadura soli</name>
    <dbReference type="NCBI Taxonomy" id="2508997"/>
    <lineage>
        <taxon>Bacteria</taxon>
        <taxon>Bacillati</taxon>
        <taxon>Actinomycetota</taxon>
        <taxon>Actinomycetes</taxon>
        <taxon>Streptosporangiales</taxon>
        <taxon>Thermomonosporaceae</taxon>
        <taxon>Actinomadura</taxon>
    </lineage>
</organism>
<dbReference type="RefSeq" id="WP_138643382.1">
    <property type="nucleotide sequence ID" value="NZ_VCKW01000006.1"/>
</dbReference>
<accession>A0A5C4JLS8</accession>
<dbReference type="EMBL" id="VCKW01000006">
    <property type="protein sequence ID" value="TMR07011.1"/>
    <property type="molecule type" value="Genomic_DNA"/>
</dbReference>
<dbReference type="Proteomes" id="UP000309174">
    <property type="component" value="Unassembled WGS sequence"/>
</dbReference>
<comment type="caution">
    <text evidence="1">The sequence shown here is derived from an EMBL/GenBank/DDBJ whole genome shotgun (WGS) entry which is preliminary data.</text>
</comment>
<evidence type="ECO:0000313" key="2">
    <source>
        <dbReference type="Proteomes" id="UP000309174"/>
    </source>
</evidence>
<protein>
    <submittedName>
        <fullName evidence="1">Uncharacterized protein</fullName>
    </submittedName>
</protein>
<gene>
    <name evidence="1" type="ORF">ETD83_02405</name>
</gene>
<proteinExistence type="predicted"/>
<sequence length="205" mass="22456">MTVSPPRLHGTIAPYGTADEARIEGRFDLEPIGPEAARIQQSPLGGLLERALNVDPKGMLKFGFGEFRVSAVIAGRKWKRIQVLRNEQVLPAVVECDELLGRLDELVRAVSPELNRLAGRTARGPVEKAVRHWRMARLHLGLGRFDSGGAEAEKGLGALRHTTSGGPLTDPHLRELGEELVTLLDEIDRPSEARRIRELLDDAGG</sequence>
<name>A0A5C4JLS8_9ACTN</name>
<keyword evidence="2" id="KW-1185">Reference proteome</keyword>